<gene>
    <name evidence="2" type="primary">flgL</name>
    <name evidence="2" type="ORF">FHP05_07650</name>
</gene>
<dbReference type="InterPro" id="IPR001029">
    <property type="entry name" value="Flagellin_N"/>
</dbReference>
<dbReference type="OrthoDB" id="9758307at2"/>
<feature type="domain" description="Flagellin N-terminal" evidence="1">
    <location>
        <begin position="4"/>
        <end position="140"/>
    </location>
</feature>
<evidence type="ECO:0000313" key="2">
    <source>
        <dbReference type="EMBL" id="TXL65007.1"/>
    </source>
</evidence>
<evidence type="ECO:0000313" key="3">
    <source>
        <dbReference type="Proteomes" id="UP000321574"/>
    </source>
</evidence>
<keyword evidence="3" id="KW-1185">Reference proteome</keyword>
<dbReference type="GO" id="GO:0009424">
    <property type="term" value="C:bacterial-type flagellum hook"/>
    <property type="evidence" value="ECO:0007669"/>
    <property type="project" value="InterPro"/>
</dbReference>
<dbReference type="InterPro" id="IPR013384">
    <property type="entry name" value="Flagell_FlgL"/>
</dbReference>
<organism evidence="2 3">
    <name type="scientific">Cerasibacillus terrae</name>
    <dbReference type="NCBI Taxonomy" id="2498845"/>
    <lineage>
        <taxon>Bacteria</taxon>
        <taxon>Bacillati</taxon>
        <taxon>Bacillota</taxon>
        <taxon>Bacilli</taxon>
        <taxon>Bacillales</taxon>
        <taxon>Bacillaceae</taxon>
        <taxon>Cerasibacillus</taxon>
    </lineage>
</organism>
<keyword evidence="2" id="KW-0969">Cilium</keyword>
<dbReference type="NCBIfam" id="TIGR02550">
    <property type="entry name" value="flagell_flgL"/>
    <property type="match status" value="1"/>
</dbReference>
<dbReference type="Gene3D" id="1.20.1330.10">
    <property type="entry name" value="f41 fragment of flagellin, N-terminal domain"/>
    <property type="match status" value="1"/>
</dbReference>
<dbReference type="GO" id="GO:0071973">
    <property type="term" value="P:bacterial-type flagellum-dependent cell motility"/>
    <property type="evidence" value="ECO:0007669"/>
    <property type="project" value="InterPro"/>
</dbReference>
<sequence>MRVTQNMLSNQMLRNLSNNYDKLNKYMEQLHTGKKITRPSEDPVVAMKGMGYRSEVSKIEQYKNNVGEAQNWMDNSDEALDKMSKALERLYDLSVQGSTDSYSEKERINMAKEAEQLKEHLKDIANTKVGGKYIFNGIQTDQSPIEKENRNNDSVFIEVASGTKLQVNVLPEDILGEDNSGLFATVEDFIHALNDNERDNIEKSIGELQAQMDNVVNARADLGARMNRLDLIEDRLGHQEIVAKKMMSNNEDIDYEVVITQLITQESILRASLSAGSRTIQPTLLDFLR</sequence>
<dbReference type="SUPFAM" id="SSF64518">
    <property type="entry name" value="Phase 1 flagellin"/>
    <property type="match status" value="1"/>
</dbReference>
<name>A0A5C8NUZ3_9BACI</name>
<evidence type="ECO:0000259" key="1">
    <source>
        <dbReference type="Pfam" id="PF00669"/>
    </source>
</evidence>
<comment type="caution">
    <text evidence="2">The sequence shown here is derived from an EMBL/GenBank/DDBJ whole genome shotgun (WGS) entry which is preliminary data.</text>
</comment>
<dbReference type="Pfam" id="PF00669">
    <property type="entry name" value="Flagellin_N"/>
    <property type="match status" value="1"/>
</dbReference>
<protein>
    <submittedName>
        <fullName evidence="2">Flagellar hook-associated protein FlgL</fullName>
    </submittedName>
</protein>
<dbReference type="PANTHER" id="PTHR42792:SF1">
    <property type="entry name" value="FLAGELLAR HOOK-ASSOCIATED PROTEIN 3"/>
    <property type="match status" value="1"/>
</dbReference>
<dbReference type="EMBL" id="VDUW01000004">
    <property type="protein sequence ID" value="TXL65007.1"/>
    <property type="molecule type" value="Genomic_DNA"/>
</dbReference>
<accession>A0A5C8NUZ3</accession>
<dbReference type="Proteomes" id="UP000321574">
    <property type="component" value="Unassembled WGS sequence"/>
</dbReference>
<dbReference type="AlphaFoldDB" id="A0A5C8NUZ3"/>
<dbReference type="RefSeq" id="WP_147666747.1">
    <property type="nucleotide sequence ID" value="NZ_VDUW01000004.1"/>
</dbReference>
<proteinExistence type="predicted"/>
<keyword evidence="2" id="KW-0966">Cell projection</keyword>
<dbReference type="InterPro" id="IPR001492">
    <property type="entry name" value="Flagellin"/>
</dbReference>
<dbReference type="PANTHER" id="PTHR42792">
    <property type="entry name" value="FLAGELLIN"/>
    <property type="match status" value="1"/>
</dbReference>
<reference evidence="2 3" key="1">
    <citation type="submission" date="2019-06" db="EMBL/GenBank/DDBJ databases">
        <title>Cerasibacillus sp. nov., isolated from maize field.</title>
        <authorList>
            <person name="Lin S.-Y."/>
            <person name="Tsai C.-F."/>
            <person name="Young C.-C."/>
        </authorList>
    </citation>
    <scope>NUCLEOTIDE SEQUENCE [LARGE SCALE GENOMIC DNA]</scope>
    <source>
        <strain evidence="2 3">CC-CFT480</strain>
    </source>
</reference>
<keyword evidence="2" id="KW-0282">Flagellum</keyword>
<dbReference type="GO" id="GO:0005198">
    <property type="term" value="F:structural molecule activity"/>
    <property type="evidence" value="ECO:0007669"/>
    <property type="project" value="InterPro"/>
</dbReference>